<dbReference type="Proteomes" id="UP000829560">
    <property type="component" value="Chromosome"/>
</dbReference>
<name>A0AAT9PDW1_9GAMM</name>
<evidence type="ECO:0000313" key="1">
    <source>
        <dbReference type="EMBL" id="UNK04907.1"/>
    </source>
</evidence>
<gene>
    <name evidence="1" type="ORF">MN210_12380</name>
</gene>
<protein>
    <submittedName>
        <fullName evidence="1">DUF1819 family protein</fullName>
    </submittedName>
</protein>
<evidence type="ECO:0000313" key="2">
    <source>
        <dbReference type="Proteomes" id="UP000829560"/>
    </source>
</evidence>
<organism evidence="1 2">
    <name type="scientific">Psychrobacter raelei</name>
    <dbReference type="NCBI Taxonomy" id="2565531"/>
    <lineage>
        <taxon>Bacteria</taxon>
        <taxon>Pseudomonadati</taxon>
        <taxon>Pseudomonadota</taxon>
        <taxon>Gammaproteobacteria</taxon>
        <taxon>Moraxellales</taxon>
        <taxon>Moraxellaceae</taxon>
        <taxon>Psychrobacter</taxon>
    </lineage>
</organism>
<proteinExistence type="predicted"/>
<dbReference type="Gene3D" id="1.10.3540.10">
    <property type="entry name" value="uncharacterized protein from magnetospirillum magneticum domain"/>
    <property type="match status" value="1"/>
</dbReference>
<reference evidence="1" key="1">
    <citation type="submission" date="2024-03" db="EMBL/GenBank/DDBJ databases">
        <title>Psychrobacter raelis sp. nov. isolated from a dog with peritonitis.</title>
        <authorList>
            <person name="Schiavone A."/>
            <person name="Manzulli V."/>
            <person name="Camarda A."/>
            <person name="Cafiero M.A."/>
            <person name="Vasco I."/>
            <person name="Marino L."/>
            <person name="Pennuzzi G."/>
            <person name="Serrecchia L."/>
            <person name="Galante D."/>
            <person name="Pugliese N."/>
        </authorList>
    </citation>
    <scope>NUCLEOTIDE SEQUENCE</scope>
    <source>
        <strain evidence="1">PraFG1</strain>
    </source>
</reference>
<dbReference type="InterPro" id="IPR014948">
    <property type="entry name" value="BrxA"/>
</dbReference>
<accession>A0AAT9PDW1</accession>
<dbReference type="AlphaFoldDB" id="A0AAT9PDW1"/>
<dbReference type="KEGG" id="prae:MN210_12380"/>
<dbReference type="InterPro" id="IPR023137">
    <property type="entry name" value="BrxA_sf"/>
</dbReference>
<dbReference type="RefSeq" id="WP_241878425.1">
    <property type="nucleotide sequence ID" value="NZ_CP093310.2"/>
</dbReference>
<keyword evidence="2" id="KW-1185">Reference proteome</keyword>
<sequence>MTKQLFKSIQVFNNRNQCTIGDITIKNYKMSYTAAPILPSECISLASEYIKLGDWDLVKKSAIEQNLIQARALGSLKRIVHELIYRLKSLDKKELEWLIEANQQEQLYMLWLTICRSYRFIAEFSDEVLREQFITFNLVLNHEDYDLFFRHKADWHAELDELSDLTKQKVRQVLFKMLTEANLIDSNNMIQQANLSLELKQMILNRRPDELRFFPMFSD</sequence>
<dbReference type="Pfam" id="PF08849">
    <property type="entry name" value="BrxA"/>
    <property type="match status" value="1"/>
</dbReference>
<dbReference type="EMBL" id="CP093310">
    <property type="protein sequence ID" value="UNK04907.1"/>
    <property type="molecule type" value="Genomic_DNA"/>
</dbReference>